<evidence type="ECO:0000256" key="4">
    <source>
        <dbReference type="ARBA" id="ARBA00023176"/>
    </source>
</evidence>
<keyword evidence="3 6" id="KW-0472">Membrane</keyword>
<dbReference type="GO" id="GO:0005198">
    <property type="term" value="F:structural molecule activity"/>
    <property type="evidence" value="ECO:0007669"/>
    <property type="project" value="InterPro"/>
</dbReference>
<dbReference type="OrthoDB" id="5512at2759"/>
<keyword evidence="9" id="KW-1185">Reference proteome</keyword>
<dbReference type="GO" id="GO:0072583">
    <property type="term" value="P:clathrin-dependent endocytosis"/>
    <property type="evidence" value="ECO:0007669"/>
    <property type="project" value="TreeGrafter"/>
</dbReference>
<feature type="compositionally biased region" description="Polar residues" evidence="7">
    <location>
        <begin position="156"/>
        <end position="167"/>
    </location>
</feature>
<evidence type="ECO:0000256" key="5">
    <source>
        <dbReference type="ARBA" id="ARBA00023329"/>
    </source>
</evidence>
<feature type="region of interest" description="Disordered" evidence="7">
    <location>
        <begin position="1"/>
        <end position="25"/>
    </location>
</feature>
<dbReference type="Pfam" id="PF01086">
    <property type="entry name" value="Clathrin_lg_ch"/>
    <property type="match status" value="1"/>
</dbReference>
<comment type="subcellular location">
    <subcellularLocation>
        <location evidence="1 6">Cytoplasmic vesicle membrane</location>
        <topology evidence="1 6">Peripheral membrane protein</topology>
        <orientation evidence="1 6">Cytoplasmic side</orientation>
    </subcellularLocation>
    <subcellularLocation>
        <location evidence="6">Membrane</location>
        <location evidence="6">Coated pit</location>
        <topology evidence="6">Peripheral membrane protein</topology>
        <orientation evidence="6">Cytoplasmic side</orientation>
    </subcellularLocation>
    <text evidence="6">Cytoplasmic face of coated pits and vesicles.</text>
</comment>
<evidence type="ECO:0000313" key="8">
    <source>
        <dbReference type="EMBL" id="CAG8406062.1"/>
    </source>
</evidence>
<dbReference type="EMBL" id="CAJVPG010000422">
    <property type="protein sequence ID" value="CAG8406062.1"/>
    <property type="molecule type" value="Genomic_DNA"/>
</dbReference>
<gene>
    <name evidence="8" type="ORF">PSALAMII_LOCUS8299</name>
</gene>
<keyword evidence="4 6" id="KW-0168">Coated pit</keyword>
<protein>
    <recommendedName>
        <fullName evidence="6">Clathrin light chain</fullName>
    </recommendedName>
</protein>
<dbReference type="PANTHER" id="PTHR10639">
    <property type="entry name" value="CLATHRIN LIGHT CHAIN"/>
    <property type="match status" value="1"/>
</dbReference>
<dbReference type="Proteomes" id="UP001152649">
    <property type="component" value="Unassembled WGS sequence"/>
</dbReference>
<dbReference type="GO" id="GO:0032050">
    <property type="term" value="F:clathrin heavy chain binding"/>
    <property type="evidence" value="ECO:0007669"/>
    <property type="project" value="TreeGrafter"/>
</dbReference>
<dbReference type="InterPro" id="IPR000996">
    <property type="entry name" value="Clathrin_L-chain"/>
</dbReference>
<feature type="region of interest" description="Disordered" evidence="7">
    <location>
        <begin position="245"/>
        <end position="271"/>
    </location>
</feature>
<feature type="region of interest" description="Disordered" evidence="7">
    <location>
        <begin position="156"/>
        <end position="226"/>
    </location>
</feature>
<organism evidence="8 9">
    <name type="scientific">Penicillium salamii</name>
    <dbReference type="NCBI Taxonomy" id="1612424"/>
    <lineage>
        <taxon>Eukaryota</taxon>
        <taxon>Fungi</taxon>
        <taxon>Dikarya</taxon>
        <taxon>Ascomycota</taxon>
        <taxon>Pezizomycotina</taxon>
        <taxon>Eurotiomycetes</taxon>
        <taxon>Eurotiomycetidae</taxon>
        <taxon>Eurotiales</taxon>
        <taxon>Aspergillaceae</taxon>
        <taxon>Penicillium</taxon>
    </lineage>
</organism>
<comment type="function">
    <text evidence="6">Clathrin is the major protein of the polyhedral coat of coated pits and vesicles.</text>
</comment>
<evidence type="ECO:0000256" key="7">
    <source>
        <dbReference type="SAM" id="MobiDB-lite"/>
    </source>
</evidence>
<reference evidence="8" key="1">
    <citation type="submission" date="2021-07" db="EMBL/GenBank/DDBJ databases">
        <authorList>
            <person name="Branca A.L. A."/>
        </authorList>
    </citation>
    <scope>NUCLEOTIDE SEQUENCE</scope>
</reference>
<dbReference type="PANTHER" id="PTHR10639:SF7">
    <property type="entry name" value="CLATHRIN LIGHT CHAIN"/>
    <property type="match status" value="1"/>
</dbReference>
<evidence type="ECO:0000256" key="6">
    <source>
        <dbReference type="RuleBase" id="RU363137"/>
    </source>
</evidence>
<accession>A0A9W4JR80</accession>
<comment type="similarity">
    <text evidence="2 6">Belongs to the clathrin light chain family.</text>
</comment>
<evidence type="ECO:0000256" key="1">
    <source>
        <dbReference type="ARBA" id="ARBA00004180"/>
    </source>
</evidence>
<comment type="caution">
    <text evidence="8">The sequence shown here is derived from an EMBL/GenBank/DDBJ whole genome shotgun (WGS) entry which is preliminary data.</text>
</comment>
<keyword evidence="5 6" id="KW-0968">Cytoplasmic vesicle</keyword>
<evidence type="ECO:0000313" key="9">
    <source>
        <dbReference type="Proteomes" id="UP001152649"/>
    </source>
</evidence>
<dbReference type="GO" id="GO:0006886">
    <property type="term" value="P:intracellular protein transport"/>
    <property type="evidence" value="ECO:0007669"/>
    <property type="project" value="InterPro"/>
</dbReference>
<feature type="compositionally biased region" description="Basic and acidic residues" evidence="7">
    <location>
        <begin position="245"/>
        <end position="265"/>
    </location>
</feature>
<dbReference type="GO" id="GO:0030130">
    <property type="term" value="C:clathrin coat of trans-Golgi network vesicle"/>
    <property type="evidence" value="ECO:0007669"/>
    <property type="project" value="InterPro"/>
</dbReference>
<dbReference type="GO" id="GO:0030132">
    <property type="term" value="C:clathrin coat of coated pit"/>
    <property type="evidence" value="ECO:0007669"/>
    <property type="project" value="InterPro"/>
</dbReference>
<feature type="compositionally biased region" description="Basic and acidic residues" evidence="7">
    <location>
        <begin position="198"/>
        <end position="226"/>
    </location>
</feature>
<name>A0A9W4JR80_9EURO</name>
<evidence type="ECO:0000256" key="2">
    <source>
        <dbReference type="ARBA" id="ARBA00005263"/>
    </source>
</evidence>
<dbReference type="AlphaFoldDB" id="A0A9W4JR80"/>
<proteinExistence type="inferred from homology"/>
<evidence type="ECO:0000256" key="3">
    <source>
        <dbReference type="ARBA" id="ARBA00023136"/>
    </source>
</evidence>
<sequence length="317" mass="34197">MASLGKLTAPGKAERSSEPAATPVNTSAYAQSLLDTLISSFDNHLLDSDLSIHSYNNQIQSVNSMADRFPSLEDFSEGRLTHYSPYSGANIPAGQTEVAEAPTATDDDFLARERAALGEDADQFATAQDHVGETVGGDDLLGGDEPVEEIGQFESSFPSVESQNQNERVAPGGTITGTGSPFPRTGYSNPQEPEDEGDAVREWREKRDAEVTRRAQVSAEKKEATVNKAREDIDDFYVSYNNKADKNRSHARTEAEQFLENREDTSAGGTSWERIAKLVDVSGKGSAGGASGSGKERFRELLLDLRKDQEAPGSTGI</sequence>